<proteinExistence type="predicted"/>
<sequence>MIRRFPFTQTYKSLAATLRDFKPPNRPTHAFMSNSELEEVSYHNWIVRTSSTLPKRIIGHLINSKNSTQTDSSSSKSSSSPSFKLHPHHYYYIPRDLHVDDLYAENSATEKVLTSFEHEDLAHMADILQSYKLEHQKVIEPELVNILMKLTLSEIPLPDLLPYENEVEPPLYREKYKTIDSLLHVNDSPFYRFIYDRIPHLYRICSLYEPLMFNDRDFQEYYIWLCYHTNDLEKLSLTLKAYLKQQDTYDSKVLSYAVIAHLTNYDVRSALNTYKEIMSHGMRLEPVFIESILQSALKYDSLFVNIREFIVIWMTSKNNGQENPLSPKALALALREYSRYSTKEDLDALTPGESDIMSSHYMVRSQLLRTRILSRYPTQPQKPVLKEDLAEINDIAKSLSFLELKDFYYQMMRFFAQKKNVNMVIFISYKMKQDKIDVDPKFVKLISHMYSRVDKYFTLLDFLQFTSQRISYQDQFLVDLYQGFVRTYPYHAPKFHVEFINWTKTTGNGTKLIGLLQVEKLPSNLSPYKCVVPFFKPLKYDTKKWSRLGPHGNTTQLNFRLKTGFNELFQRGVKPDFTIIEESYNALPRNRRFEILEIMNKAQVDSPHKKLAMMKLHREKYTKKYLEDFLRNEGNGLNAQNRLHISLVLLKNGLGYLAAKFLGSIRPEQLNDKLCMVKLYKTLRVHMAMYHMQSFIETIDAFPINDIVLNPYIYDKCCDLERKLLDRIKEQNFNDKNNIHFIALERLRGFIGDVRVRLDSDKIDVEQKIKQTFTFLTEWIEKDSNIDERKV</sequence>
<evidence type="ECO:0000313" key="2">
    <source>
        <dbReference type="Proteomes" id="UP001497600"/>
    </source>
</evidence>
<protein>
    <submittedName>
        <fullName evidence="1">Uncharacterized protein</fullName>
    </submittedName>
</protein>
<accession>A0ABP0E900</accession>
<name>A0ABP0E900_9ASCO</name>
<reference evidence="1 2" key="1">
    <citation type="submission" date="2024-01" db="EMBL/GenBank/DDBJ databases">
        <authorList>
            <consortium name="Genoscope - CEA"/>
            <person name="William W."/>
        </authorList>
    </citation>
    <scope>NUCLEOTIDE SEQUENCE [LARGE SCALE GENOMIC DNA]</scope>
    <source>
        <strain evidence="1 2">29B2s-10</strain>
    </source>
</reference>
<dbReference type="Proteomes" id="UP001497600">
    <property type="component" value="Chromosome C"/>
</dbReference>
<evidence type="ECO:0000313" key="1">
    <source>
        <dbReference type="EMBL" id="CAK7900114.1"/>
    </source>
</evidence>
<organism evidence="1 2">
    <name type="scientific">[Candida] anglica</name>
    <dbReference type="NCBI Taxonomy" id="148631"/>
    <lineage>
        <taxon>Eukaryota</taxon>
        <taxon>Fungi</taxon>
        <taxon>Dikarya</taxon>
        <taxon>Ascomycota</taxon>
        <taxon>Saccharomycotina</taxon>
        <taxon>Pichiomycetes</taxon>
        <taxon>Debaryomycetaceae</taxon>
        <taxon>Kurtzmaniella</taxon>
    </lineage>
</organism>
<keyword evidence="2" id="KW-1185">Reference proteome</keyword>
<gene>
    <name evidence="1" type="ORF">CAAN4_C05798</name>
</gene>
<dbReference type="EMBL" id="OZ004255">
    <property type="protein sequence ID" value="CAK7900114.1"/>
    <property type="molecule type" value="Genomic_DNA"/>
</dbReference>